<protein>
    <submittedName>
        <fullName evidence="2">Uncharacterized protein</fullName>
    </submittedName>
</protein>
<reference evidence="2 3" key="1">
    <citation type="submission" date="2024-09" db="EMBL/GenBank/DDBJ databases">
        <title>Chromosome-scale assembly of Riccia fluitans.</title>
        <authorList>
            <person name="Paukszto L."/>
            <person name="Sawicki J."/>
            <person name="Karawczyk K."/>
            <person name="Piernik-Szablinska J."/>
            <person name="Szczecinska M."/>
            <person name="Mazdziarz M."/>
        </authorList>
    </citation>
    <scope>NUCLEOTIDE SEQUENCE [LARGE SCALE GENOMIC DNA]</scope>
    <source>
        <strain evidence="2">Rf_01</strain>
        <tissue evidence="2">Aerial parts of the thallus</tissue>
    </source>
</reference>
<gene>
    <name evidence="2" type="ORF">R1flu_009652</name>
</gene>
<evidence type="ECO:0000313" key="2">
    <source>
        <dbReference type="EMBL" id="KAL2642065.1"/>
    </source>
</evidence>
<sequence length="116" mass="12504">MAGLSVKLGAAFNLLDANPFTPFPRRFSVFLFVEPDGRVVRNGLLYTGGSKRLLLPPQTGCGAAKPKVRSDNFGGRPAPSSAKRRDNVSNTVVANVSFTYDSCREKGTPPNENMDT</sequence>
<evidence type="ECO:0000313" key="3">
    <source>
        <dbReference type="Proteomes" id="UP001605036"/>
    </source>
</evidence>
<organism evidence="2 3">
    <name type="scientific">Riccia fluitans</name>
    <dbReference type="NCBI Taxonomy" id="41844"/>
    <lineage>
        <taxon>Eukaryota</taxon>
        <taxon>Viridiplantae</taxon>
        <taxon>Streptophyta</taxon>
        <taxon>Embryophyta</taxon>
        <taxon>Marchantiophyta</taxon>
        <taxon>Marchantiopsida</taxon>
        <taxon>Marchantiidae</taxon>
        <taxon>Marchantiales</taxon>
        <taxon>Ricciaceae</taxon>
        <taxon>Riccia</taxon>
    </lineage>
</organism>
<accession>A0ABD1Z3H6</accession>
<keyword evidence="3" id="KW-1185">Reference proteome</keyword>
<feature type="region of interest" description="Disordered" evidence="1">
    <location>
        <begin position="62"/>
        <end position="87"/>
    </location>
</feature>
<dbReference type="EMBL" id="JBHFFA010000002">
    <property type="protein sequence ID" value="KAL2642065.1"/>
    <property type="molecule type" value="Genomic_DNA"/>
</dbReference>
<proteinExistence type="predicted"/>
<comment type="caution">
    <text evidence="2">The sequence shown here is derived from an EMBL/GenBank/DDBJ whole genome shotgun (WGS) entry which is preliminary data.</text>
</comment>
<name>A0ABD1Z3H6_9MARC</name>
<dbReference type="Proteomes" id="UP001605036">
    <property type="component" value="Unassembled WGS sequence"/>
</dbReference>
<dbReference type="AlphaFoldDB" id="A0ABD1Z3H6"/>
<evidence type="ECO:0000256" key="1">
    <source>
        <dbReference type="SAM" id="MobiDB-lite"/>
    </source>
</evidence>